<dbReference type="InterPro" id="IPR053137">
    <property type="entry name" value="NLR-like"/>
</dbReference>
<dbReference type="Pfam" id="PF13424">
    <property type="entry name" value="TPR_12"/>
    <property type="match status" value="2"/>
</dbReference>
<sequence length="772" mass="87237">MSTPSSLDATASRPSLRRGRARQKPLKSQSLNHEDSTAQTVINQFISGGQGGTGGQGGAHGGEGGSGEGPTLHYEAEYLTINMVQSPNVAQSPQLVNLCPPASRIFHGHQTILDAMHQFFAQDTKKQKIYVLYGLGGAGKTQIALKFIEETTCFTDQFLLDASTTETIQNSLKNITSQDALTWLAGQHKNWLLFFDNADDPNINLNQFFPRCNHGNIIITSRNPSLRMYGRSSHVSDMEESDAVALLLNSSQQDVSASNQLLAQDIVKALWYLPLAIVQAGAFILEAGTLKTYLNLFLQNHTELLKRKSTQQHDDYAWAVYTTWEISFKRLSSVASMFLQLCSFIHWDDIAEDIFSRATNFIMQEQCHDNLAASREFLSHFVGATGKWNSLSFLNVTNDIRAYSLLNFNPERKTFSIHPLVHSWTRTTLTEAELYHSCMDEILGISFLEIPHHDRPLQSLRLVSHVDTLIRVFPTNCGWQYAAIYCYAGRYEEAKELGIAEVENQRTLHGEDNLNTLNAMNNLADTYRRLGQFEDARKLGIDVLEKWRRLLGEDDLNTVMAMNNLAATYYKLSRFEDAEKLQVDVLEKRRRLLGNDHPETLGAMCNLGLTYHDLEQFEEAAKLHVVVVEKWKQLAGDDHPETLVAMHSLAMAYERLGRFNEAEKLKVVVLEKRKKIFGEDHSDTLHAMNNLGDTYYHMGHHVEAEALFFSALEKWRKLFGDDHPKTQLVMRNLNITYHALGKQAEAAELKKLLKDVEDTLEEDEDHGADSGI</sequence>
<evidence type="ECO:0000256" key="1">
    <source>
        <dbReference type="SAM" id="MobiDB-lite"/>
    </source>
</evidence>
<dbReference type="Pfam" id="PF25000">
    <property type="entry name" value="DUF7779"/>
    <property type="match status" value="1"/>
</dbReference>
<dbReference type="PANTHER" id="PTHR46082:SF6">
    <property type="entry name" value="AAA+ ATPASE DOMAIN-CONTAINING PROTEIN-RELATED"/>
    <property type="match status" value="1"/>
</dbReference>
<feature type="compositionally biased region" description="Polar residues" evidence="1">
    <location>
        <begin position="26"/>
        <end position="46"/>
    </location>
</feature>
<organism evidence="3 4">
    <name type="scientific">Mycena sanguinolenta</name>
    <dbReference type="NCBI Taxonomy" id="230812"/>
    <lineage>
        <taxon>Eukaryota</taxon>
        <taxon>Fungi</taxon>
        <taxon>Dikarya</taxon>
        <taxon>Basidiomycota</taxon>
        <taxon>Agaricomycotina</taxon>
        <taxon>Agaricomycetes</taxon>
        <taxon>Agaricomycetidae</taxon>
        <taxon>Agaricales</taxon>
        <taxon>Marasmiineae</taxon>
        <taxon>Mycenaceae</taxon>
        <taxon>Mycena</taxon>
    </lineage>
</organism>
<dbReference type="SUPFAM" id="SSF52540">
    <property type="entry name" value="P-loop containing nucleoside triphosphate hydrolases"/>
    <property type="match status" value="1"/>
</dbReference>
<dbReference type="SMART" id="SM00028">
    <property type="entry name" value="TPR"/>
    <property type="match status" value="4"/>
</dbReference>
<dbReference type="Gene3D" id="1.25.40.10">
    <property type="entry name" value="Tetratricopeptide repeat domain"/>
    <property type="match status" value="2"/>
</dbReference>
<dbReference type="InterPro" id="IPR027417">
    <property type="entry name" value="P-loop_NTPase"/>
</dbReference>
<feature type="compositionally biased region" description="Polar residues" evidence="1">
    <location>
        <begin position="1"/>
        <end position="13"/>
    </location>
</feature>
<proteinExistence type="predicted"/>
<evidence type="ECO:0000259" key="2">
    <source>
        <dbReference type="Pfam" id="PF25000"/>
    </source>
</evidence>
<name>A0A8H6Z629_9AGAR</name>
<keyword evidence="4" id="KW-1185">Reference proteome</keyword>
<dbReference type="Pfam" id="PF13374">
    <property type="entry name" value="TPR_10"/>
    <property type="match status" value="3"/>
</dbReference>
<dbReference type="SUPFAM" id="SSF48452">
    <property type="entry name" value="TPR-like"/>
    <property type="match status" value="2"/>
</dbReference>
<dbReference type="EMBL" id="JACAZH010000004">
    <property type="protein sequence ID" value="KAF7371407.1"/>
    <property type="molecule type" value="Genomic_DNA"/>
</dbReference>
<dbReference type="InterPro" id="IPR011990">
    <property type="entry name" value="TPR-like_helical_dom_sf"/>
</dbReference>
<feature type="domain" description="DUF7779" evidence="2">
    <location>
        <begin position="327"/>
        <end position="433"/>
    </location>
</feature>
<comment type="caution">
    <text evidence="3">The sequence shown here is derived from an EMBL/GenBank/DDBJ whole genome shotgun (WGS) entry which is preliminary data.</text>
</comment>
<reference evidence="3" key="1">
    <citation type="submission" date="2020-05" db="EMBL/GenBank/DDBJ databases">
        <title>Mycena genomes resolve the evolution of fungal bioluminescence.</title>
        <authorList>
            <person name="Tsai I.J."/>
        </authorList>
    </citation>
    <scope>NUCLEOTIDE SEQUENCE</scope>
    <source>
        <strain evidence="3">160909Yilan</strain>
    </source>
</reference>
<dbReference type="Gene3D" id="3.40.50.300">
    <property type="entry name" value="P-loop containing nucleotide triphosphate hydrolases"/>
    <property type="match status" value="1"/>
</dbReference>
<accession>A0A8H6Z629</accession>
<evidence type="ECO:0000313" key="4">
    <source>
        <dbReference type="Proteomes" id="UP000623467"/>
    </source>
</evidence>
<dbReference type="InterPro" id="IPR056681">
    <property type="entry name" value="DUF7779"/>
</dbReference>
<dbReference type="InterPro" id="IPR019734">
    <property type="entry name" value="TPR_rpt"/>
</dbReference>
<feature type="region of interest" description="Disordered" evidence="1">
    <location>
        <begin position="1"/>
        <end position="71"/>
    </location>
</feature>
<dbReference type="Proteomes" id="UP000623467">
    <property type="component" value="Unassembled WGS sequence"/>
</dbReference>
<feature type="compositionally biased region" description="Gly residues" evidence="1">
    <location>
        <begin position="48"/>
        <end position="68"/>
    </location>
</feature>
<evidence type="ECO:0000313" key="3">
    <source>
        <dbReference type="EMBL" id="KAF7371407.1"/>
    </source>
</evidence>
<feature type="compositionally biased region" description="Basic residues" evidence="1">
    <location>
        <begin position="15"/>
        <end position="25"/>
    </location>
</feature>
<dbReference type="OrthoDB" id="771227at2759"/>
<dbReference type="AlphaFoldDB" id="A0A8H6Z629"/>
<dbReference type="PANTHER" id="PTHR46082">
    <property type="entry name" value="ATP/GTP-BINDING PROTEIN-RELATED"/>
    <property type="match status" value="1"/>
</dbReference>
<protein>
    <submittedName>
        <fullName evidence="3">FabD/lysophospholipase-like protein</fullName>
    </submittedName>
</protein>
<gene>
    <name evidence="3" type="ORF">MSAN_00777300</name>
</gene>